<name>A0A9J6CHA4_POLVA</name>
<accession>A0A9J6CHA4</accession>
<keyword evidence="2 5" id="KW-0732">Signal</keyword>
<dbReference type="EMBL" id="JADBJN010000001">
    <property type="protein sequence ID" value="KAG5681577.1"/>
    <property type="molecule type" value="Genomic_DNA"/>
</dbReference>
<dbReference type="InterPro" id="IPR032675">
    <property type="entry name" value="LRR_dom_sf"/>
</dbReference>
<proteinExistence type="predicted"/>
<evidence type="ECO:0000313" key="6">
    <source>
        <dbReference type="EMBL" id="KAG5681577.1"/>
    </source>
</evidence>
<keyword evidence="7" id="KW-1185">Reference proteome</keyword>
<dbReference type="OrthoDB" id="7789470at2759"/>
<feature type="chain" id="PRO_5039906056" evidence="5">
    <location>
        <begin position="27"/>
        <end position="438"/>
    </location>
</feature>
<sequence length="438" mass="50614">MQIFYSATTTLFVLLHLFSHLILISAECSSSCKENSANDVNRTNLSDGNSLEEAVIDAILKQSKINSRVELRHFEIPKITKNMLKNISSVIISIDFQSNKITEIENGSFDEMSKKLEKIDLMENCLRKITKHIFSDDFSELQEINLSFNAINSIEAGSFDRFIKLSSIDLSNNCVKHLHSNLFRQNDALREVHLQHNEITKIEFHVLALKAELNIFDLSYNNLDFIPQFKTKNIQHLNVSHNKLIRFDLNYEFSHKAHLEALDASHNNISACAKGIRKDIVRLDLSYNQIIDLSEFPVLLNLELLQISNNKNLSDLWLEKFDERFSNLRILNISETSIQCNEFKYLRKAFPSISISTESNFVTECRNFSSYDDHFITKIINSKHDEILMQLKLNRSLLITLLSILTVFVSIPIVFLLRNHCFSIKHSKTESLIEQIEL</sequence>
<protein>
    <submittedName>
        <fullName evidence="6">Uncharacterized protein</fullName>
    </submittedName>
</protein>
<dbReference type="PANTHER" id="PTHR24366:SF161">
    <property type="entry name" value="TIR DOMAIN-CONTAINING PROTEIN"/>
    <property type="match status" value="1"/>
</dbReference>
<feature type="signal peptide" evidence="5">
    <location>
        <begin position="1"/>
        <end position="26"/>
    </location>
</feature>
<dbReference type="InterPro" id="IPR001611">
    <property type="entry name" value="Leu-rich_rpt"/>
</dbReference>
<keyword evidence="4" id="KW-0812">Transmembrane</keyword>
<gene>
    <name evidence="6" type="ORF">PVAND_010996</name>
</gene>
<reference evidence="6" key="1">
    <citation type="submission" date="2021-03" db="EMBL/GenBank/DDBJ databases">
        <title>Chromosome level genome of the anhydrobiotic midge Polypedilum vanderplanki.</title>
        <authorList>
            <person name="Yoshida Y."/>
            <person name="Kikawada T."/>
            <person name="Gusev O."/>
        </authorList>
    </citation>
    <scope>NUCLEOTIDE SEQUENCE</scope>
    <source>
        <strain evidence="6">NIAS01</strain>
        <tissue evidence="6">Whole body or cell culture</tissue>
    </source>
</reference>
<dbReference type="Gene3D" id="3.80.10.10">
    <property type="entry name" value="Ribonuclease Inhibitor"/>
    <property type="match status" value="3"/>
</dbReference>
<keyword evidence="3" id="KW-0677">Repeat</keyword>
<evidence type="ECO:0000256" key="4">
    <source>
        <dbReference type="SAM" id="Phobius"/>
    </source>
</evidence>
<keyword evidence="4" id="KW-1133">Transmembrane helix</keyword>
<feature type="transmembrane region" description="Helical" evidence="4">
    <location>
        <begin position="397"/>
        <end position="417"/>
    </location>
</feature>
<keyword evidence="1" id="KW-0433">Leucine-rich repeat</keyword>
<evidence type="ECO:0000256" key="2">
    <source>
        <dbReference type="ARBA" id="ARBA00022729"/>
    </source>
</evidence>
<comment type="caution">
    <text evidence="6">The sequence shown here is derived from an EMBL/GenBank/DDBJ whole genome shotgun (WGS) entry which is preliminary data.</text>
</comment>
<dbReference type="Pfam" id="PF13855">
    <property type="entry name" value="LRR_8"/>
    <property type="match status" value="1"/>
</dbReference>
<keyword evidence="4" id="KW-0472">Membrane</keyword>
<dbReference type="SMART" id="SM00369">
    <property type="entry name" value="LRR_TYP"/>
    <property type="match status" value="3"/>
</dbReference>
<dbReference type="PANTHER" id="PTHR24366">
    <property type="entry name" value="IG(IMMUNOGLOBULIN) AND LRR(LEUCINE RICH REPEAT) DOMAINS"/>
    <property type="match status" value="1"/>
</dbReference>
<evidence type="ECO:0000256" key="3">
    <source>
        <dbReference type="ARBA" id="ARBA00022737"/>
    </source>
</evidence>
<dbReference type="InterPro" id="IPR003591">
    <property type="entry name" value="Leu-rich_rpt_typical-subtyp"/>
</dbReference>
<evidence type="ECO:0000256" key="1">
    <source>
        <dbReference type="ARBA" id="ARBA00022614"/>
    </source>
</evidence>
<dbReference type="Proteomes" id="UP001107558">
    <property type="component" value="Chromosome 1"/>
</dbReference>
<evidence type="ECO:0000313" key="7">
    <source>
        <dbReference type="Proteomes" id="UP001107558"/>
    </source>
</evidence>
<dbReference type="SUPFAM" id="SSF52047">
    <property type="entry name" value="RNI-like"/>
    <property type="match status" value="1"/>
</dbReference>
<dbReference type="AlphaFoldDB" id="A0A9J6CHA4"/>
<dbReference type="PROSITE" id="PS51450">
    <property type="entry name" value="LRR"/>
    <property type="match status" value="1"/>
</dbReference>
<evidence type="ECO:0000256" key="5">
    <source>
        <dbReference type="SAM" id="SignalP"/>
    </source>
</evidence>
<organism evidence="6 7">
    <name type="scientific">Polypedilum vanderplanki</name>
    <name type="common">Sleeping chironomid midge</name>
    <dbReference type="NCBI Taxonomy" id="319348"/>
    <lineage>
        <taxon>Eukaryota</taxon>
        <taxon>Metazoa</taxon>
        <taxon>Ecdysozoa</taxon>
        <taxon>Arthropoda</taxon>
        <taxon>Hexapoda</taxon>
        <taxon>Insecta</taxon>
        <taxon>Pterygota</taxon>
        <taxon>Neoptera</taxon>
        <taxon>Endopterygota</taxon>
        <taxon>Diptera</taxon>
        <taxon>Nematocera</taxon>
        <taxon>Chironomoidea</taxon>
        <taxon>Chironomidae</taxon>
        <taxon>Chironominae</taxon>
        <taxon>Polypedilum</taxon>
        <taxon>Polypedilum</taxon>
    </lineage>
</organism>